<dbReference type="EMBL" id="CWQJ01000017">
    <property type="protein sequence ID" value="CSC42718.1"/>
    <property type="molecule type" value="Genomic_DNA"/>
</dbReference>
<dbReference type="Proteomes" id="UP000044806">
    <property type="component" value="Unassembled WGS sequence"/>
</dbReference>
<evidence type="ECO:0000313" key="4">
    <source>
        <dbReference type="Proteomes" id="UP000046067"/>
    </source>
</evidence>
<name>A0A655PW93_VIBCL</name>
<evidence type="ECO:0000313" key="1">
    <source>
        <dbReference type="EMBL" id="CSA30433.1"/>
    </source>
</evidence>
<proteinExistence type="predicted"/>
<dbReference type="Proteomes" id="UP000046067">
    <property type="component" value="Unassembled WGS sequence"/>
</dbReference>
<dbReference type="EMBL" id="CWOW01000005">
    <property type="protein sequence ID" value="CSA30433.1"/>
    <property type="molecule type" value="Genomic_DNA"/>
</dbReference>
<sequence>MIFKLLDARTHRRLRQIQIFSSTTKMANFGQFKKGAKDFYVHIVSSDVTRED</sequence>
<accession>A0A655PW93</accession>
<organism evidence="1 3">
    <name type="scientific">Vibrio cholerae</name>
    <dbReference type="NCBI Taxonomy" id="666"/>
    <lineage>
        <taxon>Bacteria</taxon>
        <taxon>Pseudomonadati</taxon>
        <taxon>Pseudomonadota</taxon>
        <taxon>Gammaproteobacteria</taxon>
        <taxon>Vibrionales</taxon>
        <taxon>Vibrionaceae</taxon>
        <taxon>Vibrio</taxon>
    </lineage>
</organism>
<reference evidence="3 4" key="1">
    <citation type="submission" date="2015-07" db="EMBL/GenBank/DDBJ databases">
        <authorList>
            <consortium name="Pathogen Informatics"/>
        </authorList>
    </citation>
    <scope>NUCLEOTIDE SEQUENCE [LARGE SCALE GENOMIC DNA]</scope>
    <source>
        <strain evidence="2 4">A325</strain>
        <strain evidence="1 3">A51</strain>
    </source>
</reference>
<evidence type="ECO:0000313" key="3">
    <source>
        <dbReference type="Proteomes" id="UP000044806"/>
    </source>
</evidence>
<gene>
    <name evidence="1" type="ORF">ERS013165_01254</name>
    <name evidence="2" type="ORF">ERS013201_02604</name>
</gene>
<protein>
    <submittedName>
        <fullName evidence="1">Uncharacterized protein</fullName>
    </submittedName>
</protein>
<dbReference type="AlphaFoldDB" id="A0A655PW93"/>
<evidence type="ECO:0000313" key="2">
    <source>
        <dbReference type="EMBL" id="CSC42718.1"/>
    </source>
</evidence>